<protein>
    <submittedName>
        <fullName evidence="1">Uncharacterized protein</fullName>
    </submittedName>
</protein>
<evidence type="ECO:0000313" key="2">
    <source>
        <dbReference type="Proteomes" id="UP000887116"/>
    </source>
</evidence>
<gene>
    <name evidence="1" type="ORF">TNCT_492311</name>
</gene>
<dbReference type="EMBL" id="BMAO01023333">
    <property type="protein sequence ID" value="GFQ88051.1"/>
    <property type="molecule type" value="Genomic_DNA"/>
</dbReference>
<comment type="caution">
    <text evidence="1">The sequence shown here is derived from an EMBL/GenBank/DDBJ whole genome shotgun (WGS) entry which is preliminary data.</text>
</comment>
<dbReference type="AlphaFoldDB" id="A0A8X6KXS0"/>
<sequence length="106" mass="12017">MLGVVGIPYYFLESLDWGRKLRHPVSKPLVVAVRLVGFSDTWSAAEEKRTHDDERMLDAEESIHCIVNNPQDVEIDHFFNSIFRSVVYGQVGSDGEGFFSLDTLDV</sequence>
<organism evidence="1 2">
    <name type="scientific">Trichonephila clavata</name>
    <name type="common">Joro spider</name>
    <name type="synonym">Nephila clavata</name>
    <dbReference type="NCBI Taxonomy" id="2740835"/>
    <lineage>
        <taxon>Eukaryota</taxon>
        <taxon>Metazoa</taxon>
        <taxon>Ecdysozoa</taxon>
        <taxon>Arthropoda</taxon>
        <taxon>Chelicerata</taxon>
        <taxon>Arachnida</taxon>
        <taxon>Araneae</taxon>
        <taxon>Araneomorphae</taxon>
        <taxon>Entelegynae</taxon>
        <taxon>Araneoidea</taxon>
        <taxon>Nephilidae</taxon>
        <taxon>Trichonephila</taxon>
    </lineage>
</organism>
<dbReference type="Proteomes" id="UP000887116">
    <property type="component" value="Unassembled WGS sequence"/>
</dbReference>
<accession>A0A8X6KXS0</accession>
<keyword evidence="2" id="KW-1185">Reference proteome</keyword>
<reference evidence="1" key="1">
    <citation type="submission" date="2020-07" db="EMBL/GenBank/DDBJ databases">
        <title>Multicomponent nature underlies the extraordinary mechanical properties of spider dragline silk.</title>
        <authorList>
            <person name="Kono N."/>
            <person name="Nakamura H."/>
            <person name="Mori M."/>
            <person name="Yoshida Y."/>
            <person name="Ohtoshi R."/>
            <person name="Malay A.D."/>
            <person name="Moran D.A.P."/>
            <person name="Tomita M."/>
            <person name="Numata K."/>
            <person name="Arakawa K."/>
        </authorList>
    </citation>
    <scope>NUCLEOTIDE SEQUENCE</scope>
</reference>
<proteinExistence type="predicted"/>
<name>A0A8X6KXS0_TRICU</name>
<evidence type="ECO:0000313" key="1">
    <source>
        <dbReference type="EMBL" id="GFQ88051.1"/>
    </source>
</evidence>